<dbReference type="AlphaFoldDB" id="A0AAW5NWJ3"/>
<name>A0AAW5NWJ3_9BACE</name>
<evidence type="ECO:0000313" key="3">
    <source>
        <dbReference type="Proteomes" id="UP001204548"/>
    </source>
</evidence>
<dbReference type="GO" id="GO:0016757">
    <property type="term" value="F:glycosyltransferase activity"/>
    <property type="evidence" value="ECO:0007669"/>
    <property type="project" value="InterPro"/>
</dbReference>
<dbReference type="InterPro" id="IPR001296">
    <property type="entry name" value="Glyco_trans_1"/>
</dbReference>
<dbReference type="Gene3D" id="3.40.50.2000">
    <property type="entry name" value="Glycogen Phosphorylase B"/>
    <property type="match status" value="2"/>
</dbReference>
<gene>
    <name evidence="2" type="ORF">NXW97_13200</name>
</gene>
<dbReference type="RefSeq" id="WP_236092857.1">
    <property type="nucleotide sequence ID" value="NZ_JANUTS010000001.1"/>
</dbReference>
<sequence>MKKIVCLIDDLCPGGAQRQLVGLAYLLKESGYDISVMTYHNDSFYMPVLSDNGIPHVYDSSFESPLRRIPLIASRIKKMAPDVVIAYQESPSLIACCSKLLSGRFKLIVSERNTTQYIGMNERLRFFLYKFADTIVPNSHSQEAFLRTHYPAFGKNICTITNFVDTDKFIQDNSIKKINRIVSVGRITPQKNILNYIRGAHQVIEKGFDITFDWYGNTDTPEYETNCHNLIRDLHMDDRFVFHQATNDIIPEYQKSLAFCLPSIYEGFPNVVCEAMSCGVPVLCSNVCDNPNIITSDKYGFLFDPNNVDDIANAFFRFLRLSSNHINKMGNDCRDTAIRMFSKQIFVKKYIEIIESE</sequence>
<organism evidence="2 3">
    <name type="scientific">Bacteroides faecis</name>
    <dbReference type="NCBI Taxonomy" id="674529"/>
    <lineage>
        <taxon>Bacteria</taxon>
        <taxon>Pseudomonadati</taxon>
        <taxon>Bacteroidota</taxon>
        <taxon>Bacteroidia</taxon>
        <taxon>Bacteroidales</taxon>
        <taxon>Bacteroidaceae</taxon>
        <taxon>Bacteroides</taxon>
    </lineage>
</organism>
<dbReference type="PANTHER" id="PTHR12526">
    <property type="entry name" value="GLYCOSYLTRANSFERASE"/>
    <property type="match status" value="1"/>
</dbReference>
<dbReference type="PANTHER" id="PTHR12526:SF630">
    <property type="entry name" value="GLYCOSYLTRANSFERASE"/>
    <property type="match status" value="1"/>
</dbReference>
<dbReference type="EMBL" id="JANUTS010000001">
    <property type="protein sequence ID" value="MCS2792957.1"/>
    <property type="molecule type" value="Genomic_DNA"/>
</dbReference>
<comment type="caution">
    <text evidence="2">The sequence shown here is derived from an EMBL/GenBank/DDBJ whole genome shotgun (WGS) entry which is preliminary data.</text>
</comment>
<evidence type="ECO:0000313" key="2">
    <source>
        <dbReference type="EMBL" id="MCS2792957.1"/>
    </source>
</evidence>
<evidence type="ECO:0000259" key="1">
    <source>
        <dbReference type="Pfam" id="PF00534"/>
    </source>
</evidence>
<accession>A0AAW5NWJ3</accession>
<dbReference type="SUPFAM" id="SSF53756">
    <property type="entry name" value="UDP-Glycosyltransferase/glycogen phosphorylase"/>
    <property type="match status" value="1"/>
</dbReference>
<dbReference type="Proteomes" id="UP001204548">
    <property type="component" value="Unassembled WGS sequence"/>
</dbReference>
<feature type="domain" description="Glycosyl transferase family 1" evidence="1">
    <location>
        <begin position="168"/>
        <end position="330"/>
    </location>
</feature>
<reference evidence="2" key="1">
    <citation type="submission" date="2022-08" db="EMBL/GenBank/DDBJ databases">
        <title>Genome Sequencing of Bacteroides fragilis Group Isolates with Nanopore Technology.</title>
        <authorList>
            <person name="Tisza M.J."/>
            <person name="Smith D."/>
            <person name="Dekker J.P."/>
        </authorList>
    </citation>
    <scope>NUCLEOTIDE SEQUENCE</scope>
    <source>
        <strain evidence="2">BFG-351</strain>
    </source>
</reference>
<protein>
    <submittedName>
        <fullName evidence="2">Glycosyltransferase</fullName>
    </submittedName>
</protein>
<proteinExistence type="predicted"/>
<dbReference type="CDD" id="cd03811">
    <property type="entry name" value="GT4_GT28_WabH-like"/>
    <property type="match status" value="1"/>
</dbReference>
<dbReference type="Pfam" id="PF00534">
    <property type="entry name" value="Glycos_transf_1"/>
    <property type="match status" value="1"/>
</dbReference>